<evidence type="ECO:0000313" key="15">
    <source>
        <dbReference type="Proteomes" id="UP000323000"/>
    </source>
</evidence>
<evidence type="ECO:0000256" key="7">
    <source>
        <dbReference type="ARBA" id="ARBA00022801"/>
    </source>
</evidence>
<dbReference type="SUPFAM" id="SSF49562">
    <property type="entry name" value="C2 domain (Calcium/lipid-binding domain, CaLB)"/>
    <property type="match status" value="1"/>
</dbReference>
<organism evidence="14 15">
    <name type="scientific">Acer yangbiense</name>
    <dbReference type="NCBI Taxonomy" id="1000413"/>
    <lineage>
        <taxon>Eukaryota</taxon>
        <taxon>Viridiplantae</taxon>
        <taxon>Streptophyta</taxon>
        <taxon>Embryophyta</taxon>
        <taxon>Tracheophyta</taxon>
        <taxon>Spermatophyta</taxon>
        <taxon>Magnoliopsida</taxon>
        <taxon>eudicotyledons</taxon>
        <taxon>Gunneridae</taxon>
        <taxon>Pentapetalae</taxon>
        <taxon>rosids</taxon>
        <taxon>malvids</taxon>
        <taxon>Sapindales</taxon>
        <taxon>Sapindaceae</taxon>
        <taxon>Hippocastanoideae</taxon>
        <taxon>Acereae</taxon>
        <taxon>Acer</taxon>
    </lineage>
</organism>
<feature type="domain" description="PLD phosphodiesterase" evidence="13">
    <location>
        <begin position="972"/>
        <end position="999"/>
    </location>
</feature>
<keyword evidence="10" id="KW-0443">Lipid metabolism</keyword>
<dbReference type="PROSITE" id="PS50035">
    <property type="entry name" value="PLD"/>
    <property type="match status" value="2"/>
</dbReference>
<evidence type="ECO:0000256" key="2">
    <source>
        <dbReference type="ARBA" id="ARBA00001913"/>
    </source>
</evidence>
<feature type="region of interest" description="Disordered" evidence="11">
    <location>
        <begin position="1103"/>
        <end position="1130"/>
    </location>
</feature>
<evidence type="ECO:0000256" key="3">
    <source>
        <dbReference type="ARBA" id="ARBA00010683"/>
    </source>
</evidence>
<dbReference type="Pfam" id="PF00614">
    <property type="entry name" value="PLDc"/>
    <property type="match status" value="1"/>
</dbReference>
<evidence type="ECO:0000259" key="13">
    <source>
        <dbReference type="PROSITE" id="PS50035"/>
    </source>
</evidence>
<feature type="domain" description="PLD phosphodiesterase" evidence="13">
    <location>
        <begin position="404"/>
        <end position="439"/>
    </location>
</feature>
<keyword evidence="5" id="KW-0479">Metal-binding</keyword>
<dbReference type="GO" id="GO:0009395">
    <property type="term" value="P:phospholipid catabolic process"/>
    <property type="evidence" value="ECO:0007669"/>
    <property type="project" value="TreeGrafter"/>
</dbReference>
<name>A0A5C7HU94_9ROSI</name>
<evidence type="ECO:0000256" key="11">
    <source>
        <dbReference type="SAM" id="MobiDB-lite"/>
    </source>
</evidence>
<evidence type="ECO:0000259" key="12">
    <source>
        <dbReference type="PROSITE" id="PS50004"/>
    </source>
</evidence>
<feature type="compositionally biased region" description="Polar residues" evidence="11">
    <location>
        <begin position="46"/>
        <end position="58"/>
    </location>
</feature>
<comment type="cofactor">
    <cofactor evidence="2">
        <name>Ca(2+)</name>
        <dbReference type="ChEBI" id="CHEBI:29108"/>
    </cofactor>
</comment>
<dbReference type="InterPro" id="IPR013103">
    <property type="entry name" value="RVT_2"/>
</dbReference>
<dbReference type="InterPro" id="IPR024632">
    <property type="entry name" value="PLipase_D_C"/>
</dbReference>
<dbReference type="Pfam" id="PF07727">
    <property type="entry name" value="RVT_2"/>
    <property type="match status" value="1"/>
</dbReference>
<dbReference type="SMART" id="SM00155">
    <property type="entry name" value="PLDc"/>
    <property type="match status" value="2"/>
</dbReference>
<keyword evidence="8" id="KW-0106">Calcium</keyword>
<evidence type="ECO:0000256" key="8">
    <source>
        <dbReference type="ARBA" id="ARBA00022837"/>
    </source>
</evidence>
<keyword evidence="9" id="KW-0442">Lipid degradation</keyword>
<comment type="caution">
    <text evidence="14">The sequence shown here is derived from an EMBL/GenBank/DDBJ whole genome shotgun (WGS) entry which is preliminary data.</text>
</comment>
<dbReference type="EMBL" id="VAHF01000006">
    <property type="protein sequence ID" value="TXG59866.1"/>
    <property type="molecule type" value="Genomic_DNA"/>
</dbReference>
<dbReference type="AlphaFoldDB" id="A0A5C7HU94"/>
<dbReference type="Pfam" id="PF12357">
    <property type="entry name" value="PLD_C"/>
    <property type="match status" value="1"/>
</dbReference>
<dbReference type="InterPro" id="IPR015679">
    <property type="entry name" value="PLipase_D_fam"/>
</dbReference>
<comment type="catalytic activity">
    <reaction evidence="1">
        <text>a 1,2-diacyl-sn-glycero-3-phosphocholine + H2O = a 1,2-diacyl-sn-glycero-3-phosphate + choline + H(+)</text>
        <dbReference type="Rhea" id="RHEA:14445"/>
        <dbReference type="ChEBI" id="CHEBI:15354"/>
        <dbReference type="ChEBI" id="CHEBI:15377"/>
        <dbReference type="ChEBI" id="CHEBI:15378"/>
        <dbReference type="ChEBI" id="CHEBI:57643"/>
        <dbReference type="ChEBI" id="CHEBI:58608"/>
        <dbReference type="EC" id="3.1.4.4"/>
    </reaction>
</comment>
<reference evidence="15" key="1">
    <citation type="journal article" date="2019" name="Gigascience">
        <title>De novo genome assembly of the endangered Acer yangbiense, a plant species with extremely small populations endemic to Yunnan Province, China.</title>
        <authorList>
            <person name="Yang J."/>
            <person name="Wariss H.M."/>
            <person name="Tao L."/>
            <person name="Zhang R."/>
            <person name="Yun Q."/>
            <person name="Hollingsworth P."/>
            <person name="Dao Z."/>
            <person name="Luo G."/>
            <person name="Guo H."/>
            <person name="Ma Y."/>
            <person name="Sun W."/>
        </authorList>
    </citation>
    <scope>NUCLEOTIDE SEQUENCE [LARGE SCALE GENOMIC DNA]</scope>
    <source>
        <strain evidence="15">cv. Malutang</strain>
    </source>
</reference>
<feature type="region of interest" description="Disordered" evidence="11">
    <location>
        <begin position="46"/>
        <end position="73"/>
    </location>
</feature>
<dbReference type="Gene3D" id="2.60.40.150">
    <property type="entry name" value="C2 domain"/>
    <property type="match status" value="1"/>
</dbReference>
<proteinExistence type="inferred from homology"/>
<dbReference type="GO" id="GO:0046872">
    <property type="term" value="F:metal ion binding"/>
    <property type="evidence" value="ECO:0007669"/>
    <property type="project" value="UniProtKB-KW"/>
</dbReference>
<dbReference type="PANTHER" id="PTHR18896:SF86">
    <property type="entry name" value="PHOSPHOLIPASE D DELTA"/>
    <property type="match status" value="1"/>
</dbReference>
<dbReference type="Gene3D" id="3.30.870.10">
    <property type="entry name" value="Endonuclease Chain A"/>
    <property type="match status" value="3"/>
</dbReference>
<dbReference type="OrthoDB" id="14911at2759"/>
<dbReference type="SMART" id="SM00239">
    <property type="entry name" value="C2"/>
    <property type="match status" value="1"/>
</dbReference>
<comment type="similarity">
    <text evidence="3">Belongs to the phospholipase D family. C2-PLD subfamily.</text>
</comment>
<dbReference type="PANTHER" id="PTHR18896">
    <property type="entry name" value="PHOSPHOLIPASE D"/>
    <property type="match status" value="1"/>
</dbReference>
<dbReference type="EC" id="3.1.4.4" evidence="4"/>
<dbReference type="SUPFAM" id="SSF56024">
    <property type="entry name" value="Phospholipase D/nuclease"/>
    <property type="match status" value="3"/>
</dbReference>
<evidence type="ECO:0000256" key="1">
    <source>
        <dbReference type="ARBA" id="ARBA00000798"/>
    </source>
</evidence>
<dbReference type="InterPro" id="IPR001736">
    <property type="entry name" value="PLipase_D/transphosphatidylase"/>
</dbReference>
<sequence length="1130" mass="128637">MAAADEDKSVYLHGDLDLMIVEARRLPNMDLVADKFRRCFTVCGSCTQPPSKSRSADSASDPEGDGAGDKKVNSHRKIITTDPYVTVVVPQATVARTSVLKNSQNPLWNEHFVIPLAHPVVDLEFQVKDDDVFGAELVGTVKIPARELVTGKSFSGWFPILGANGQPPKPDTALRLKMSFTPCETNPLYRHGIAGDPAQLGVRRTYFPVRKGCQLTLYQDAHVTPGLLQEIELENNQVYKQGTCWEDICHAISEAHHMVYIVGWSVFHKIKLIREPTRELPRGGDLTLGELLKYKSEEGVRILLLVWDDKTSHDKFGIKTAGVMGTHDEETLKFFKHSTVNCVLAPRYGSSKLGIFKQQAGFISESSTLLSLQLEKKDGFSVESMLVKCLKNEFELILAFVVGTMFTHHQKCVLVDTQASGNNRKITAFMGGIDLCDGRYDTPEHRLFRDLNTVFEDDFHNPTYPTSEEKKTDVVEEATEFPLTKWVVEEDPAQVEHEQVDHDKGINEERVEQQQQSQVRAQVELSPLQEQDSLVPQQPEQQFQRCIALDKPKRERKKPEKYGFDQDEVNYALNVNDMLIACQDMSRIQKLKMQLSKEFDMKDLGAAQKILGMQIRRDRVAGKIWLSQAKYIQNILERFNMNEAKPVTTPLAAHYWLSALQCPTTEKELEEMSKVPYASVVGCLMYAMATTKAPRQPWHDLHCRIDGPAAYDILINFEQRWRRSTRWKEFSLKFKKVSHWHDDSLIKIERISWILSPELSATRDGTTIVPTDDRIVRVSNENNPENWHVQIFRSIDSGSLKGFPKNIDQIEAQNLLCSKDLVIDKSIQEAYIQAIRSAQHYIYIENQYFLGSSYAWPSYKYAGADNLIPMELALKIANKIRANERFAVYVIIPMWPEGDPKTNTVQEILFWQSQTMQMMYSVVAQALKDMQMNSHPQEYLNFYCLGNREEIPKDASATNGATVSDSQKYQRFMIYVHAKGMIVDDEYVIVGSANINQRSMAGTKDTEIAMGAYQPHHAWYKKNKHPRGQVYGYRKSLWAEHLGKLGKLDRCFEVPESLECVKTMNQIADENWMRFTAPEFTLLQGHLLKYPLHIDTDGKVEPLQGHENFPDTGGSVIGTQSMSLPDTLTT</sequence>
<evidence type="ECO:0000313" key="14">
    <source>
        <dbReference type="EMBL" id="TXG59866.1"/>
    </source>
</evidence>
<protein>
    <recommendedName>
        <fullName evidence="4">phospholipase D</fullName>
        <ecNumber evidence="4">3.1.4.4</ecNumber>
    </recommendedName>
</protein>
<feature type="compositionally biased region" description="Polar residues" evidence="11">
    <location>
        <begin position="1117"/>
        <end position="1130"/>
    </location>
</feature>
<dbReference type="Proteomes" id="UP000323000">
    <property type="component" value="Chromosome 6"/>
</dbReference>
<dbReference type="InterPro" id="IPR000008">
    <property type="entry name" value="C2_dom"/>
</dbReference>
<evidence type="ECO:0000256" key="6">
    <source>
        <dbReference type="ARBA" id="ARBA00022737"/>
    </source>
</evidence>
<keyword evidence="15" id="KW-1185">Reference proteome</keyword>
<dbReference type="PROSITE" id="PS50004">
    <property type="entry name" value="C2"/>
    <property type="match status" value="1"/>
</dbReference>
<dbReference type="GO" id="GO:0004630">
    <property type="term" value="F:phospholipase D activity"/>
    <property type="evidence" value="ECO:0007669"/>
    <property type="project" value="UniProtKB-EC"/>
</dbReference>
<dbReference type="GO" id="GO:0005886">
    <property type="term" value="C:plasma membrane"/>
    <property type="evidence" value="ECO:0007669"/>
    <property type="project" value="TreeGrafter"/>
</dbReference>
<evidence type="ECO:0000256" key="9">
    <source>
        <dbReference type="ARBA" id="ARBA00022963"/>
    </source>
</evidence>
<keyword evidence="6" id="KW-0677">Repeat</keyword>
<keyword evidence="7" id="KW-0378">Hydrolase</keyword>
<dbReference type="Pfam" id="PF00168">
    <property type="entry name" value="C2"/>
    <property type="match status" value="1"/>
</dbReference>
<gene>
    <name evidence="14" type="ORF">EZV62_014439</name>
</gene>
<feature type="domain" description="C2" evidence="12">
    <location>
        <begin position="1"/>
        <end position="158"/>
    </location>
</feature>
<dbReference type="InterPro" id="IPR035892">
    <property type="entry name" value="C2_domain_sf"/>
</dbReference>
<evidence type="ECO:0000256" key="5">
    <source>
        <dbReference type="ARBA" id="ARBA00022723"/>
    </source>
</evidence>
<dbReference type="CDD" id="cd04015">
    <property type="entry name" value="C2_plant_PLD"/>
    <property type="match status" value="1"/>
</dbReference>
<evidence type="ECO:0000256" key="4">
    <source>
        <dbReference type="ARBA" id="ARBA00012027"/>
    </source>
</evidence>
<evidence type="ECO:0000256" key="10">
    <source>
        <dbReference type="ARBA" id="ARBA00023098"/>
    </source>
</evidence>
<accession>A0A5C7HU94</accession>